<dbReference type="Pfam" id="PF13439">
    <property type="entry name" value="Glyco_transf_4"/>
    <property type="match status" value="1"/>
</dbReference>
<accession>A0A372DJ43</accession>
<gene>
    <name evidence="3" type="ORF">D0Y53_10520</name>
</gene>
<evidence type="ECO:0000259" key="1">
    <source>
        <dbReference type="Pfam" id="PF00534"/>
    </source>
</evidence>
<dbReference type="InterPro" id="IPR001296">
    <property type="entry name" value="Glyco_trans_1"/>
</dbReference>
<comment type="caution">
    <text evidence="3">The sequence shown here is derived from an EMBL/GenBank/DDBJ whole genome shotgun (WGS) entry which is preliminary data.</text>
</comment>
<evidence type="ECO:0000259" key="2">
    <source>
        <dbReference type="Pfam" id="PF13439"/>
    </source>
</evidence>
<keyword evidence="3" id="KW-0808">Transferase</keyword>
<dbReference type="PANTHER" id="PTHR12526">
    <property type="entry name" value="GLYCOSYLTRANSFERASE"/>
    <property type="match status" value="1"/>
</dbReference>
<dbReference type="Pfam" id="PF00534">
    <property type="entry name" value="Glycos_transf_1"/>
    <property type="match status" value="1"/>
</dbReference>
<feature type="domain" description="Glycosyltransferase subfamily 4-like N-terminal" evidence="2">
    <location>
        <begin position="15"/>
        <end position="170"/>
    </location>
</feature>
<dbReference type="AlphaFoldDB" id="A0A372DJ43"/>
<reference evidence="3 4" key="1">
    <citation type="submission" date="2018-08" db="EMBL/GenBank/DDBJ databases">
        <title>Lysobacter weifangensis sp. nov., a new member of the family 'Xanthomonadaceae', isolated from soil in a farmland.</title>
        <authorList>
            <person name="Zhao H."/>
        </authorList>
    </citation>
    <scope>NUCLEOTIDE SEQUENCE [LARGE SCALE GENOMIC DNA]</scope>
    <source>
        <strain evidence="3 4">WF-2</strain>
    </source>
</reference>
<protein>
    <submittedName>
        <fullName evidence="3">Glycosyltransferase</fullName>
    </submittedName>
</protein>
<dbReference type="GO" id="GO:1901135">
    <property type="term" value="P:carbohydrate derivative metabolic process"/>
    <property type="evidence" value="ECO:0007669"/>
    <property type="project" value="UniProtKB-ARBA"/>
</dbReference>
<dbReference type="Gene3D" id="3.40.50.2000">
    <property type="entry name" value="Glycogen Phosphorylase B"/>
    <property type="match status" value="2"/>
</dbReference>
<dbReference type="RefSeq" id="WP_117203245.1">
    <property type="nucleotide sequence ID" value="NZ_JBHTBK010000019.1"/>
</dbReference>
<evidence type="ECO:0000313" key="3">
    <source>
        <dbReference type="EMBL" id="RFP59556.1"/>
    </source>
</evidence>
<dbReference type="SUPFAM" id="SSF53756">
    <property type="entry name" value="UDP-Glycosyltransferase/glycogen phosphorylase"/>
    <property type="match status" value="1"/>
</dbReference>
<dbReference type="GO" id="GO:0016757">
    <property type="term" value="F:glycosyltransferase activity"/>
    <property type="evidence" value="ECO:0007669"/>
    <property type="project" value="InterPro"/>
</dbReference>
<sequence>MPPERILVVIDGMGVGGSQRQIAHLLAGMDRSRWQPELAYFRERSFLVDALVQAGTPVHHLPKRARLDPRFLIAYAALLRRRDYALVHAFSLTAEFWTVLAARASGRHPVLIASERNQYLDKPAWYWRLKRLTLGHCAAVIANSSAGAVATAQRTGLPVSRFDTVVNGVDQVPPIAPDERDAVRRHLDVPAGRVLGLFAGRLVAQKNLDCLIAALAALAPEQRPWIALAGDGPLRGQLEQLAREAGVAADLSFLGERSDTVRLMQAADFLVLPSRFEGQSNALLEAMAAGCPVIASAVGGTPELVRDGRTGLLFAPGSVAALSACMARLCTDPTLRARLSRQAREHVAQAHAVPTLVAATTAVYERCLLRRAAGTLTRTADAGRHVAAGGPP</sequence>
<evidence type="ECO:0000313" key="4">
    <source>
        <dbReference type="Proteomes" id="UP000262917"/>
    </source>
</evidence>
<name>A0A372DJ43_9GAMM</name>
<dbReference type="InterPro" id="IPR028098">
    <property type="entry name" value="Glyco_trans_4-like_N"/>
</dbReference>
<dbReference type="Proteomes" id="UP000262917">
    <property type="component" value="Unassembled WGS sequence"/>
</dbReference>
<dbReference type="EMBL" id="QVPD01000011">
    <property type="protein sequence ID" value="RFP59556.1"/>
    <property type="molecule type" value="Genomic_DNA"/>
</dbReference>
<feature type="domain" description="Glycosyl transferase family 1" evidence="1">
    <location>
        <begin position="182"/>
        <end position="345"/>
    </location>
</feature>
<organism evidence="3 4">
    <name type="scientific">Cognatiluteimonas weifangensis</name>
    <dbReference type="NCBI Taxonomy" id="2303539"/>
    <lineage>
        <taxon>Bacteria</taxon>
        <taxon>Pseudomonadati</taxon>
        <taxon>Pseudomonadota</taxon>
        <taxon>Gammaproteobacteria</taxon>
        <taxon>Lysobacterales</taxon>
        <taxon>Lysobacteraceae</taxon>
        <taxon>Cognatiluteimonas</taxon>
    </lineage>
</organism>
<proteinExistence type="predicted"/>
<keyword evidence="4" id="KW-1185">Reference proteome</keyword>